<reference evidence="3" key="1">
    <citation type="submission" date="2015-06" db="EMBL/GenBank/DDBJ databases">
        <authorList>
            <person name="Bertelli C."/>
        </authorList>
    </citation>
    <scope>NUCLEOTIDE SEQUENCE [LARGE SCALE GENOMIC DNA]</scope>
    <source>
        <strain evidence="3">CRIB-30</strain>
    </source>
</reference>
<feature type="transmembrane region" description="Helical" evidence="1">
    <location>
        <begin position="12"/>
        <end position="30"/>
    </location>
</feature>
<dbReference type="RefSeq" id="WP_098038000.1">
    <property type="nucleotide sequence ID" value="NZ_CWGJ01000011.1"/>
</dbReference>
<accession>A0A0H5DNY5</accession>
<keyword evidence="1" id="KW-0472">Membrane</keyword>
<evidence type="ECO:0000313" key="3">
    <source>
        <dbReference type="Proteomes" id="UP000220251"/>
    </source>
</evidence>
<protein>
    <submittedName>
        <fullName evidence="2">Putative secreted protein</fullName>
    </submittedName>
</protein>
<keyword evidence="3" id="KW-1185">Reference proteome</keyword>
<dbReference type="AlphaFoldDB" id="A0A0H5DNY5"/>
<dbReference type="Proteomes" id="UP000220251">
    <property type="component" value="Unassembled WGS sequence"/>
</dbReference>
<proteinExistence type="predicted"/>
<keyword evidence="1" id="KW-1133">Transmembrane helix</keyword>
<name>A0A0H5DNY5_9BACT</name>
<sequence length="98" mass="11259">MGNILERLFFSTWWVFAIFVISLSLFERGLSQIHGDELQLNHQINVLQAEIADAQLIGKRKRDKLSSIEDPAWIELLLIKHLGLIPEGYHKYVIESGS</sequence>
<dbReference type="EMBL" id="CWGJ01000011">
    <property type="protein sequence ID" value="CRX38151.1"/>
    <property type="molecule type" value="Genomic_DNA"/>
</dbReference>
<evidence type="ECO:0000313" key="2">
    <source>
        <dbReference type="EMBL" id="CRX38151.1"/>
    </source>
</evidence>
<organism evidence="2 3">
    <name type="scientific">Estrella lausannensis</name>
    <dbReference type="NCBI Taxonomy" id="483423"/>
    <lineage>
        <taxon>Bacteria</taxon>
        <taxon>Pseudomonadati</taxon>
        <taxon>Chlamydiota</taxon>
        <taxon>Chlamydiia</taxon>
        <taxon>Parachlamydiales</taxon>
        <taxon>Candidatus Criblamydiaceae</taxon>
        <taxon>Estrella</taxon>
    </lineage>
</organism>
<keyword evidence="1" id="KW-0812">Transmembrane</keyword>
<evidence type="ECO:0000256" key="1">
    <source>
        <dbReference type="SAM" id="Phobius"/>
    </source>
</evidence>
<dbReference type="OrthoDB" id="21748at2"/>
<gene>
    <name evidence="2" type="ORF">ELAC_0799</name>
</gene>